<comment type="caution">
    <text evidence="1">The sequence shown here is derived from an EMBL/GenBank/DDBJ whole genome shotgun (WGS) entry which is preliminary data.</text>
</comment>
<dbReference type="AlphaFoldDB" id="A0AAW9NEC8"/>
<reference evidence="1 2" key="1">
    <citation type="submission" date="2023-03" db="EMBL/GenBank/DDBJ databases">
        <title>Bacillus Genome Sequencing.</title>
        <authorList>
            <person name="Dunlap C."/>
        </authorList>
    </citation>
    <scope>NUCLEOTIDE SEQUENCE [LARGE SCALE GENOMIC DNA]</scope>
    <source>
        <strain evidence="1 2">B-41290</strain>
    </source>
</reference>
<gene>
    <name evidence="1" type="ORF">P4706_24745</name>
</gene>
<sequence>MSGSFILYSLGKDQVFICAVLMEQIIMGTLFDDFPILYNDDAIGMFNCR</sequence>
<dbReference type="EMBL" id="JARNBH010000034">
    <property type="protein sequence ID" value="MEC0276224.1"/>
    <property type="molecule type" value="Genomic_DNA"/>
</dbReference>
<protein>
    <submittedName>
        <fullName evidence="1">Uncharacterized protein</fullName>
    </submittedName>
</protein>
<name>A0AAW9NEC8_9BACI</name>
<evidence type="ECO:0000313" key="2">
    <source>
        <dbReference type="Proteomes" id="UP001307168"/>
    </source>
</evidence>
<dbReference type="Proteomes" id="UP001307168">
    <property type="component" value="Unassembled WGS sequence"/>
</dbReference>
<evidence type="ECO:0000313" key="1">
    <source>
        <dbReference type="EMBL" id="MEC0276224.1"/>
    </source>
</evidence>
<dbReference type="RefSeq" id="WP_367408068.1">
    <property type="nucleotide sequence ID" value="NZ_JARNBH010000034.1"/>
</dbReference>
<keyword evidence="2" id="KW-1185">Reference proteome</keyword>
<organism evidence="1 2">
    <name type="scientific">Peribacillus castrilensis</name>
    <dbReference type="NCBI Taxonomy" id="2897690"/>
    <lineage>
        <taxon>Bacteria</taxon>
        <taxon>Bacillati</taxon>
        <taxon>Bacillota</taxon>
        <taxon>Bacilli</taxon>
        <taxon>Bacillales</taxon>
        <taxon>Bacillaceae</taxon>
        <taxon>Peribacillus</taxon>
    </lineage>
</organism>
<accession>A0AAW9NEC8</accession>
<proteinExistence type="predicted"/>